<keyword evidence="5 7" id="KW-0694">RNA-binding</keyword>
<dbReference type="HOGENOM" id="CLU_017928_1_0_1"/>
<reference evidence="12" key="1">
    <citation type="journal article" date="2014" name="PLoS Genet.">
        <title>Signature Gene Expression Reveals Novel Clues to the Molecular Mechanisms of Dimorphic Transition in Penicillium marneffei.</title>
        <authorList>
            <person name="Yang E."/>
            <person name="Wang G."/>
            <person name="Cai J."/>
            <person name="Woo P.C."/>
            <person name="Lau S.K."/>
            <person name="Yuen K.-Y."/>
            <person name="Chow W.-N."/>
            <person name="Lin X."/>
        </authorList>
    </citation>
    <scope>NUCLEOTIDE SEQUENCE [LARGE SCALE GENOMIC DNA]</scope>
    <source>
        <strain evidence="12">PM1</strain>
    </source>
</reference>
<evidence type="ECO:0000256" key="4">
    <source>
        <dbReference type="ARBA" id="ARBA00022833"/>
    </source>
</evidence>
<dbReference type="InterPro" id="IPR002483">
    <property type="entry name" value="PWI_dom"/>
</dbReference>
<feature type="region of interest" description="Disordered" evidence="9">
    <location>
        <begin position="674"/>
        <end position="720"/>
    </location>
</feature>
<feature type="compositionally biased region" description="Low complexity" evidence="9">
    <location>
        <begin position="562"/>
        <end position="575"/>
    </location>
</feature>
<dbReference type="PANTHER" id="PTHR14398:SF0">
    <property type="entry name" value="ZINC FINGER PROTEIN SWM"/>
    <property type="match status" value="1"/>
</dbReference>
<evidence type="ECO:0000256" key="2">
    <source>
        <dbReference type="ARBA" id="ARBA00022723"/>
    </source>
</evidence>
<dbReference type="SMART" id="SM00360">
    <property type="entry name" value="RRM"/>
    <property type="match status" value="1"/>
</dbReference>
<evidence type="ECO:0000256" key="9">
    <source>
        <dbReference type="SAM" id="MobiDB-lite"/>
    </source>
</evidence>
<dbReference type="CDD" id="cd12257">
    <property type="entry name" value="RRM1_RBM26_like"/>
    <property type="match status" value="1"/>
</dbReference>
<evidence type="ECO:0000313" key="12">
    <source>
        <dbReference type="EMBL" id="KFX51429.1"/>
    </source>
</evidence>
<feature type="compositionally biased region" description="Acidic residues" evidence="9">
    <location>
        <begin position="703"/>
        <end position="720"/>
    </location>
</feature>
<dbReference type="PROSITE" id="PS50102">
    <property type="entry name" value="RRM"/>
    <property type="match status" value="1"/>
</dbReference>
<keyword evidence="1" id="KW-0507">mRNA processing</keyword>
<dbReference type="AlphaFoldDB" id="A0A093VN53"/>
<organism evidence="12">
    <name type="scientific">Talaromyces marneffei PM1</name>
    <dbReference type="NCBI Taxonomy" id="1077442"/>
    <lineage>
        <taxon>Eukaryota</taxon>
        <taxon>Fungi</taxon>
        <taxon>Dikarya</taxon>
        <taxon>Ascomycota</taxon>
        <taxon>Pezizomycotina</taxon>
        <taxon>Eurotiomycetes</taxon>
        <taxon>Eurotiomycetidae</taxon>
        <taxon>Eurotiales</taxon>
        <taxon>Trichocomaceae</taxon>
        <taxon>Talaromyces</taxon>
        <taxon>Talaromyces sect. Talaromyces</taxon>
    </lineage>
</organism>
<evidence type="ECO:0000256" key="1">
    <source>
        <dbReference type="ARBA" id="ARBA00022664"/>
    </source>
</evidence>
<dbReference type="InterPro" id="IPR000571">
    <property type="entry name" value="Znf_CCCH"/>
</dbReference>
<evidence type="ECO:0000259" key="11">
    <source>
        <dbReference type="PROSITE" id="PS50103"/>
    </source>
</evidence>
<dbReference type="InterPro" id="IPR036855">
    <property type="entry name" value="Znf_CCCH_sf"/>
</dbReference>
<feature type="compositionally biased region" description="Basic and acidic residues" evidence="9">
    <location>
        <begin position="297"/>
        <end position="311"/>
    </location>
</feature>
<dbReference type="InterPro" id="IPR045137">
    <property type="entry name" value="RBM26/27"/>
</dbReference>
<protein>
    <submittedName>
        <fullName evidence="12">Putative RNA-binding protein</fullName>
    </submittedName>
</protein>
<comment type="caution">
    <text evidence="12">The sequence shown here is derived from an EMBL/GenBank/DDBJ whole genome shotgun (WGS) entry which is preliminary data.</text>
</comment>
<dbReference type="GO" id="GO:0003723">
    <property type="term" value="F:RNA binding"/>
    <property type="evidence" value="ECO:0007669"/>
    <property type="project" value="UniProtKB-UniRule"/>
</dbReference>
<evidence type="ECO:0000256" key="8">
    <source>
        <dbReference type="PROSITE-ProRule" id="PRU00723"/>
    </source>
</evidence>
<dbReference type="Gene3D" id="1.20.1390.10">
    <property type="entry name" value="PWI domain"/>
    <property type="match status" value="1"/>
</dbReference>
<name>A0A093VN53_TALMA</name>
<sequence length="720" mass="78267">MHFTEEEAADVKTWVIKRLEDISDADSDVLADYVLALIRSDAPDDEIRQASIENLEDFLKENTVQFVNEIFAKYGPKTQPSAPAAAQPAPVHPASAPAAAPFGQPTAYNPAAQSFVPQTAAAAPAQDAWGNAQNSRKRTFHEGFQQDNQQSDTQRGGRSFKAPRTRRGGVGRGDRMNGRGRDVAPLPNQFQQGIPGFPPMPPGFPGFDQNDPMAAMMAFQSMGFPQMPGLPPMPGQPRADQAKSNEPCPFYEQNGICYMGAACPYKHGQGPVTVPSGNDEYDPANATIFEAQGGSRGSDRGRGRGRGRGDRGGFSSRGRGGRSEFAHVGPSDDKTNTTVVVENIPDDKYQEQVIRDYFSEFGNIAEINMQGFKKSLAVIKFEDHDAARRAWSSPKAIFDNRFVKVYWHKFQNKPDSNGQAAGAEQDTPMFDREEFEKQQAEAQRLHEERMKKRKEAEEARLALEKQREELMKKQQEEKAKLLKRLGDASAATGEAGQGENGSTAAGDENASEQTKALRAQLAALEAEAKSLGIDPESGAQSFRGRGRGFGGYRGRGRGFDPSFRGSYRGSFRGRGAPRGAGRGGVLRLDNRPKRVAISGVDLGTEKDEALRQYLIGVGEYESIEPSPDQPNSLVVTFKERYLAEKLMFGPSEIPSVGKVELSWVPNPPISTPASSGAFTAAGNKGEDTAMENSGGTNGHENMGEVDYDVADDEDSWGIGL</sequence>
<dbReference type="CDD" id="cd22249">
    <property type="entry name" value="UDM1_RNF168_RNF169-like"/>
    <property type="match status" value="1"/>
</dbReference>
<proteinExistence type="predicted"/>
<dbReference type="FunFam" id="1.20.1390.10:FF:000007">
    <property type="entry name" value="CCCH zinc finger and RRM domain protein"/>
    <property type="match status" value="1"/>
</dbReference>
<evidence type="ECO:0000256" key="3">
    <source>
        <dbReference type="ARBA" id="ARBA00022771"/>
    </source>
</evidence>
<keyword evidence="3 8" id="KW-0863">Zinc-finger</keyword>
<feature type="region of interest" description="Disordered" evidence="9">
    <location>
        <begin position="434"/>
        <end position="458"/>
    </location>
</feature>
<accession>A0A093VN53</accession>
<evidence type="ECO:0000256" key="7">
    <source>
        <dbReference type="PROSITE-ProRule" id="PRU00176"/>
    </source>
</evidence>
<feature type="region of interest" description="Disordered" evidence="9">
    <location>
        <begin position="143"/>
        <end position="181"/>
    </location>
</feature>
<dbReference type="PROSITE" id="PS50103">
    <property type="entry name" value="ZF_C3H1"/>
    <property type="match status" value="1"/>
</dbReference>
<feature type="compositionally biased region" description="Basic and acidic residues" evidence="9">
    <location>
        <begin position="321"/>
        <end position="335"/>
    </location>
</feature>
<feature type="compositionally biased region" description="Low complexity" evidence="9">
    <location>
        <begin position="79"/>
        <end position="101"/>
    </location>
</feature>
<dbReference type="PANTHER" id="PTHR14398">
    <property type="entry name" value="RNA RECOGNITION RRM/RNP DOMAIN"/>
    <property type="match status" value="1"/>
</dbReference>
<gene>
    <name evidence="12" type="ORF">GQ26_0052270</name>
</gene>
<dbReference type="eggNOG" id="KOG2135">
    <property type="taxonomic scope" value="Eukaryota"/>
</dbReference>
<dbReference type="InterPro" id="IPR012677">
    <property type="entry name" value="Nucleotide-bd_a/b_plait_sf"/>
</dbReference>
<dbReference type="Gene3D" id="3.30.70.330">
    <property type="match status" value="1"/>
</dbReference>
<feature type="domain" description="RRM" evidence="10">
    <location>
        <begin position="337"/>
        <end position="410"/>
    </location>
</feature>
<feature type="compositionally biased region" description="Polar residues" evidence="9">
    <location>
        <begin position="145"/>
        <end position="156"/>
    </location>
</feature>
<feature type="region of interest" description="Disordered" evidence="9">
    <location>
        <begin position="532"/>
        <end position="586"/>
    </location>
</feature>
<feature type="zinc finger region" description="C3H1-type" evidence="8">
    <location>
        <begin position="242"/>
        <end position="270"/>
    </location>
</feature>
<feature type="region of interest" description="Disordered" evidence="9">
    <location>
        <begin position="274"/>
        <end position="336"/>
    </location>
</feature>
<dbReference type="SUPFAM" id="SSF101233">
    <property type="entry name" value="PWI domain"/>
    <property type="match status" value="1"/>
</dbReference>
<dbReference type="EMBL" id="JPOX01000005">
    <property type="protein sequence ID" value="KFX51429.1"/>
    <property type="molecule type" value="Genomic_DNA"/>
</dbReference>
<dbReference type="Pfam" id="PF01480">
    <property type="entry name" value="PWI"/>
    <property type="match status" value="1"/>
</dbReference>
<dbReference type="GO" id="GO:0006397">
    <property type="term" value="P:mRNA processing"/>
    <property type="evidence" value="ECO:0007669"/>
    <property type="project" value="UniProtKB-KW"/>
</dbReference>
<dbReference type="InterPro" id="IPR035979">
    <property type="entry name" value="RBD_domain_sf"/>
</dbReference>
<dbReference type="GO" id="GO:0005634">
    <property type="term" value="C:nucleus"/>
    <property type="evidence" value="ECO:0007669"/>
    <property type="project" value="TreeGrafter"/>
</dbReference>
<dbReference type="SUPFAM" id="SSF54928">
    <property type="entry name" value="RNA-binding domain, RBD"/>
    <property type="match status" value="1"/>
</dbReference>
<keyword evidence="4 8" id="KW-0862">Zinc</keyword>
<dbReference type="InterPro" id="IPR036483">
    <property type="entry name" value="PWI_dom_sf"/>
</dbReference>
<comment type="function">
    <text evidence="6">May be involved in the turnover of nuclear polyadenylated (pA+) RNA.</text>
</comment>
<evidence type="ECO:0000256" key="5">
    <source>
        <dbReference type="ARBA" id="ARBA00022884"/>
    </source>
</evidence>
<evidence type="ECO:0000256" key="6">
    <source>
        <dbReference type="ARBA" id="ARBA00043866"/>
    </source>
</evidence>
<dbReference type="SUPFAM" id="SSF90229">
    <property type="entry name" value="CCCH zinc finger"/>
    <property type="match status" value="1"/>
</dbReference>
<dbReference type="InterPro" id="IPR000504">
    <property type="entry name" value="RRM_dom"/>
</dbReference>
<keyword evidence="2 8" id="KW-0479">Metal-binding</keyword>
<evidence type="ECO:0000259" key="10">
    <source>
        <dbReference type="PROSITE" id="PS50102"/>
    </source>
</evidence>
<dbReference type="GO" id="GO:0008270">
    <property type="term" value="F:zinc ion binding"/>
    <property type="evidence" value="ECO:0007669"/>
    <property type="project" value="UniProtKB-KW"/>
</dbReference>
<feature type="region of interest" description="Disordered" evidence="9">
    <location>
        <begin position="78"/>
        <end position="102"/>
    </location>
</feature>
<dbReference type="Pfam" id="PF00076">
    <property type="entry name" value="RRM_1"/>
    <property type="match status" value="1"/>
</dbReference>
<feature type="domain" description="C3H1-type" evidence="11">
    <location>
        <begin position="242"/>
        <end position="270"/>
    </location>
</feature>
<feature type="region of interest" description="Disordered" evidence="9">
    <location>
        <begin position="488"/>
        <end position="517"/>
    </location>
</feature>
<feature type="compositionally biased region" description="Basic and acidic residues" evidence="9">
    <location>
        <begin position="172"/>
        <end position="181"/>
    </location>
</feature>
<dbReference type="SMART" id="SM00356">
    <property type="entry name" value="ZnF_C3H1"/>
    <property type="match status" value="1"/>
</dbReference>